<dbReference type="STRING" id="76595.SAMN05660313_01192"/>
<keyword evidence="2" id="KW-1185">Reference proteome</keyword>
<reference evidence="2" key="1">
    <citation type="submission" date="2016-11" db="EMBL/GenBank/DDBJ databases">
        <authorList>
            <person name="Varghese N."/>
            <person name="Submissions S."/>
        </authorList>
    </citation>
    <scope>NUCLEOTIDE SEQUENCE [LARGE SCALE GENOMIC DNA]</scope>
    <source>
        <strain evidence="2">DSM 24786</strain>
    </source>
</reference>
<name>A0A1K1N8H2_9FLAO</name>
<dbReference type="RefSeq" id="WP_139254277.1">
    <property type="nucleotide sequence ID" value="NZ_FPIY01000001.1"/>
</dbReference>
<protein>
    <submittedName>
        <fullName evidence="1">Uncharacterized protein</fullName>
    </submittedName>
</protein>
<dbReference type="OrthoDB" id="5464618at2"/>
<accession>A0A1K1N8H2</accession>
<dbReference type="AlphaFoldDB" id="A0A1K1N8H2"/>
<evidence type="ECO:0000313" key="2">
    <source>
        <dbReference type="Proteomes" id="UP000183257"/>
    </source>
</evidence>
<gene>
    <name evidence="1" type="ORF">SAMN05660313_01192</name>
</gene>
<organism evidence="1 2">
    <name type="scientific">Cellulophaga fucicola</name>
    <dbReference type="NCBI Taxonomy" id="76595"/>
    <lineage>
        <taxon>Bacteria</taxon>
        <taxon>Pseudomonadati</taxon>
        <taxon>Bacteroidota</taxon>
        <taxon>Flavobacteriia</taxon>
        <taxon>Flavobacteriales</taxon>
        <taxon>Flavobacteriaceae</taxon>
        <taxon>Cellulophaga</taxon>
    </lineage>
</organism>
<dbReference type="EMBL" id="FPIY01000001">
    <property type="protein sequence ID" value="SFW30638.1"/>
    <property type="molecule type" value="Genomic_DNA"/>
</dbReference>
<sequence length="160" mass="18903">MFQFIAHLRFFAKATNQHGVHSPFIYNYVTKCLYIKGKLHQQKNKNVLLKSIAYFNPETAFIASEDIKKIIQKVKTKLNFTSSTVDLACLELPNLKEFNTIKYHNNTMVFIDKIYTNKESLEAWEQIKKLKKVTVTVDLFYCAIVFFRKEQAKEHFKIRI</sequence>
<dbReference type="Proteomes" id="UP000183257">
    <property type="component" value="Unassembled WGS sequence"/>
</dbReference>
<evidence type="ECO:0000313" key="1">
    <source>
        <dbReference type="EMBL" id="SFW30638.1"/>
    </source>
</evidence>
<proteinExistence type="predicted"/>